<feature type="transmembrane region" description="Helical" evidence="1">
    <location>
        <begin position="120"/>
        <end position="142"/>
    </location>
</feature>
<evidence type="ECO:0000313" key="3">
    <source>
        <dbReference type="Proteomes" id="UP000199001"/>
    </source>
</evidence>
<dbReference type="STRING" id="47855.GA0070606_2400"/>
<keyword evidence="1" id="KW-1133">Transmembrane helix</keyword>
<gene>
    <name evidence="2" type="ORF">GA0070606_2400</name>
</gene>
<proteinExistence type="predicted"/>
<feature type="transmembrane region" description="Helical" evidence="1">
    <location>
        <begin position="89"/>
        <end position="108"/>
    </location>
</feature>
<evidence type="ECO:0000256" key="1">
    <source>
        <dbReference type="SAM" id="Phobius"/>
    </source>
</evidence>
<evidence type="ECO:0000313" key="2">
    <source>
        <dbReference type="EMBL" id="SCL55186.1"/>
    </source>
</evidence>
<organism evidence="2 3">
    <name type="scientific">Micromonospora citrea</name>
    <dbReference type="NCBI Taxonomy" id="47855"/>
    <lineage>
        <taxon>Bacteria</taxon>
        <taxon>Bacillati</taxon>
        <taxon>Actinomycetota</taxon>
        <taxon>Actinomycetes</taxon>
        <taxon>Micromonosporales</taxon>
        <taxon>Micromonosporaceae</taxon>
        <taxon>Micromonospora</taxon>
    </lineage>
</organism>
<dbReference type="EMBL" id="FMHZ01000002">
    <property type="protein sequence ID" value="SCL55186.1"/>
    <property type="molecule type" value="Genomic_DNA"/>
</dbReference>
<keyword evidence="3" id="KW-1185">Reference proteome</keyword>
<feature type="transmembrane region" description="Helical" evidence="1">
    <location>
        <begin position="209"/>
        <end position="229"/>
    </location>
</feature>
<feature type="transmembrane region" description="Helical" evidence="1">
    <location>
        <begin position="241"/>
        <end position="262"/>
    </location>
</feature>
<dbReference type="Pfam" id="PF22564">
    <property type="entry name" value="HAAS"/>
    <property type="match status" value="1"/>
</dbReference>
<keyword evidence="1" id="KW-0812">Transmembrane</keyword>
<dbReference type="AlphaFoldDB" id="A0A1C6UMC3"/>
<dbReference type="Proteomes" id="UP000199001">
    <property type="component" value="Unassembled WGS sequence"/>
</dbReference>
<dbReference type="OrthoDB" id="3171769at2"/>
<name>A0A1C6UMC3_9ACTN</name>
<dbReference type="RefSeq" id="WP_091097936.1">
    <property type="nucleotide sequence ID" value="NZ_FMHZ01000002.1"/>
</dbReference>
<dbReference type="NCBIfam" id="NF038403">
    <property type="entry name" value="perm_prefix_1"/>
    <property type="match status" value="1"/>
</dbReference>
<reference evidence="3" key="1">
    <citation type="submission" date="2016-06" db="EMBL/GenBank/DDBJ databases">
        <authorList>
            <person name="Varghese N."/>
            <person name="Submissions Spin"/>
        </authorList>
    </citation>
    <scope>NUCLEOTIDE SEQUENCE [LARGE SCALE GENOMIC DNA]</scope>
    <source>
        <strain evidence="3">DSM 43903</strain>
    </source>
</reference>
<feature type="transmembrane region" description="Helical" evidence="1">
    <location>
        <begin position="288"/>
        <end position="309"/>
    </location>
</feature>
<dbReference type="InterPro" id="IPR047928">
    <property type="entry name" value="Perm_prefix_1"/>
</dbReference>
<sequence>MTTLTDRYLAATLRSVPVARREEIATELRASIADMVEGRTAGGQDAAVAEREVLTELGDPAKLAARYADRRLQLIGPTYYLAWERLLKLLLSFVPATVGVLVGLLAATDGDDAGAAVGEGVATALTVAIQITFWVTLVFAVLERTRTPLHLPEWSVDQLPESPAERQITLTDTAASIGFLALFIAYLPLQHFRSFVPADGDGNLPALDPALWSFWLPFLIAVLVATVGLEIAKYRAGRWTWPLVAVNAVLDLAFAVPVVWLMSTDRLLNPDLVDRFQWLGEGDNLDTVATIVVAGTALVVLWDLVDSVVKAFRARR</sequence>
<accession>A0A1C6UMC3</accession>
<keyword evidence="1" id="KW-0472">Membrane</keyword>
<protein>
    <submittedName>
        <fullName evidence="2">Uncharacterized protein</fullName>
    </submittedName>
</protein>
<feature type="transmembrane region" description="Helical" evidence="1">
    <location>
        <begin position="168"/>
        <end position="189"/>
    </location>
</feature>